<name>A0ACA9LLK0_9GLOM</name>
<reference evidence="1" key="1">
    <citation type="submission" date="2021-06" db="EMBL/GenBank/DDBJ databases">
        <authorList>
            <person name="Kallberg Y."/>
            <person name="Tangrot J."/>
            <person name="Rosling A."/>
        </authorList>
    </citation>
    <scope>NUCLEOTIDE SEQUENCE</scope>
    <source>
        <strain evidence="1">IL203A</strain>
    </source>
</reference>
<comment type="caution">
    <text evidence="1">The sequence shown here is derived from an EMBL/GenBank/DDBJ whole genome shotgun (WGS) entry which is preliminary data.</text>
</comment>
<protein>
    <submittedName>
        <fullName evidence="1">12926_t:CDS:1</fullName>
    </submittedName>
</protein>
<dbReference type="EMBL" id="CAJVPU010004676">
    <property type="protein sequence ID" value="CAG8536577.1"/>
    <property type="molecule type" value="Genomic_DNA"/>
</dbReference>
<dbReference type="Proteomes" id="UP000789702">
    <property type="component" value="Unassembled WGS sequence"/>
</dbReference>
<keyword evidence="2" id="KW-1185">Reference proteome</keyword>
<accession>A0ACA9LLK0</accession>
<proteinExistence type="predicted"/>
<evidence type="ECO:0000313" key="1">
    <source>
        <dbReference type="EMBL" id="CAG8536577.1"/>
    </source>
</evidence>
<evidence type="ECO:0000313" key="2">
    <source>
        <dbReference type="Proteomes" id="UP000789702"/>
    </source>
</evidence>
<organism evidence="1 2">
    <name type="scientific">Dentiscutata heterogama</name>
    <dbReference type="NCBI Taxonomy" id="1316150"/>
    <lineage>
        <taxon>Eukaryota</taxon>
        <taxon>Fungi</taxon>
        <taxon>Fungi incertae sedis</taxon>
        <taxon>Mucoromycota</taxon>
        <taxon>Glomeromycotina</taxon>
        <taxon>Glomeromycetes</taxon>
        <taxon>Diversisporales</taxon>
        <taxon>Gigasporaceae</taxon>
        <taxon>Dentiscutata</taxon>
    </lineage>
</organism>
<gene>
    <name evidence="1" type="ORF">DHETER_LOCUS4610</name>
</gene>
<sequence>MRNKNDLISLEEPRALPEISEDQIHYVYSSSPTPYQTYPDDANYNDNKQIIVHDPKDFVSLLPLYNVVVDNLYESNDYHEEYEDCYLRQRVERTYAYEFPARSTTSTQPHQAPGAVAANPIDQLLQSMNNLILAMGNTTNQLWEAKVIKFPIFNGGDQDPLVWLNEFDERHTLGGEAEPVTFGPEMTKALKKAKAAEAAYSRRGPLSSYSLKRSYLSREGPGNEEIGKLKKAITEMAQNMKMLAQKQNENKKMAPSTSSNPPQKTPTQPRSIQSDILCWQCGGRGHIARECSTKGPSNNNNGGTKQNHHKNGQGSDNRTHWSYWNHPPQAFKYLKATSHEGEGTDEISSVDPSSNSVSLIFNNRIEAQDAIQQPIEVTYCEAAVEQYPIYLILDTGSSRSLVLHEFLKRIGKDINKLSTQNLVDVYEQRKHLLGVVEDLPIEINRIKIPINIEVTEAWDYTVIVGMDWLAKVKRKIDLKHGFLEYEWKDERNKIPITCWKKMAHVLGKPVPLDNKSKDEEVVNKEEADKYESNTAEEERSYIVQEDKDKLSIIEIKKDYVSIEGKEKEPDTRCCCEKQLTHTEDSCFECRELSVGMKTLECLVDDLNKELEIPKKT</sequence>